<dbReference type="AlphaFoldDB" id="A0A0E9PQR4"/>
<accession>A0A0E9PQR4</accession>
<reference evidence="1" key="1">
    <citation type="submission" date="2014-11" db="EMBL/GenBank/DDBJ databases">
        <authorList>
            <person name="Amaro Gonzalez C."/>
        </authorList>
    </citation>
    <scope>NUCLEOTIDE SEQUENCE</scope>
</reference>
<evidence type="ECO:0000313" key="1">
    <source>
        <dbReference type="EMBL" id="JAH06203.1"/>
    </source>
</evidence>
<dbReference type="EMBL" id="GBXM01102374">
    <property type="protein sequence ID" value="JAH06203.1"/>
    <property type="molecule type" value="Transcribed_RNA"/>
</dbReference>
<sequence>MSCVVNWGNLDYGIRAVLRWISPPS</sequence>
<protein>
    <submittedName>
        <fullName evidence="1">Uncharacterized protein</fullName>
    </submittedName>
</protein>
<organism evidence="1">
    <name type="scientific">Anguilla anguilla</name>
    <name type="common">European freshwater eel</name>
    <name type="synonym">Muraena anguilla</name>
    <dbReference type="NCBI Taxonomy" id="7936"/>
    <lineage>
        <taxon>Eukaryota</taxon>
        <taxon>Metazoa</taxon>
        <taxon>Chordata</taxon>
        <taxon>Craniata</taxon>
        <taxon>Vertebrata</taxon>
        <taxon>Euteleostomi</taxon>
        <taxon>Actinopterygii</taxon>
        <taxon>Neopterygii</taxon>
        <taxon>Teleostei</taxon>
        <taxon>Anguilliformes</taxon>
        <taxon>Anguillidae</taxon>
        <taxon>Anguilla</taxon>
    </lineage>
</organism>
<name>A0A0E9PQR4_ANGAN</name>
<reference evidence="1" key="2">
    <citation type="journal article" date="2015" name="Fish Shellfish Immunol.">
        <title>Early steps in the European eel (Anguilla anguilla)-Vibrio vulnificus interaction in the gills: Role of the RtxA13 toxin.</title>
        <authorList>
            <person name="Callol A."/>
            <person name="Pajuelo D."/>
            <person name="Ebbesson L."/>
            <person name="Teles M."/>
            <person name="MacKenzie S."/>
            <person name="Amaro C."/>
        </authorList>
    </citation>
    <scope>NUCLEOTIDE SEQUENCE</scope>
</reference>
<proteinExistence type="predicted"/>